<gene>
    <name evidence="1" type="ORF">R3P38DRAFT_2512236</name>
</gene>
<evidence type="ECO:0000313" key="2">
    <source>
        <dbReference type="Proteomes" id="UP001362999"/>
    </source>
</evidence>
<sequence length="79" mass="8889">MDVDECIAEGEKDNVLLFPPQPASKELRHKILTGFCRDIEPSRFEEAGCTVCGLLIPKSKLTLKDEVMIDWDLLKADRG</sequence>
<name>A0AAW0CRM1_9AGAR</name>
<accession>A0AAW0CRM1</accession>
<proteinExistence type="predicted"/>
<keyword evidence="2" id="KW-1185">Reference proteome</keyword>
<organism evidence="1 2">
    <name type="scientific">Favolaschia claudopus</name>
    <dbReference type="NCBI Taxonomy" id="2862362"/>
    <lineage>
        <taxon>Eukaryota</taxon>
        <taxon>Fungi</taxon>
        <taxon>Dikarya</taxon>
        <taxon>Basidiomycota</taxon>
        <taxon>Agaricomycotina</taxon>
        <taxon>Agaricomycetes</taxon>
        <taxon>Agaricomycetidae</taxon>
        <taxon>Agaricales</taxon>
        <taxon>Marasmiineae</taxon>
        <taxon>Mycenaceae</taxon>
        <taxon>Favolaschia</taxon>
    </lineage>
</organism>
<dbReference type="EMBL" id="JAWWNJ010000014">
    <property type="protein sequence ID" value="KAK7041383.1"/>
    <property type="molecule type" value="Genomic_DNA"/>
</dbReference>
<dbReference type="AlphaFoldDB" id="A0AAW0CRM1"/>
<comment type="caution">
    <text evidence="1">The sequence shown here is derived from an EMBL/GenBank/DDBJ whole genome shotgun (WGS) entry which is preliminary data.</text>
</comment>
<dbReference type="Proteomes" id="UP001362999">
    <property type="component" value="Unassembled WGS sequence"/>
</dbReference>
<evidence type="ECO:0000313" key="1">
    <source>
        <dbReference type="EMBL" id="KAK7041383.1"/>
    </source>
</evidence>
<reference evidence="1 2" key="1">
    <citation type="journal article" date="2024" name="J Genomics">
        <title>Draft genome sequencing and assembly of Favolaschia claudopus CIRM-BRFM 2984 isolated from oak limbs.</title>
        <authorList>
            <person name="Navarro D."/>
            <person name="Drula E."/>
            <person name="Chaduli D."/>
            <person name="Cazenave R."/>
            <person name="Ahrendt S."/>
            <person name="Wang J."/>
            <person name="Lipzen A."/>
            <person name="Daum C."/>
            <person name="Barry K."/>
            <person name="Grigoriev I.V."/>
            <person name="Favel A."/>
            <person name="Rosso M.N."/>
            <person name="Martin F."/>
        </authorList>
    </citation>
    <scope>NUCLEOTIDE SEQUENCE [LARGE SCALE GENOMIC DNA]</scope>
    <source>
        <strain evidence="1 2">CIRM-BRFM 2984</strain>
    </source>
</reference>
<protein>
    <submittedName>
        <fullName evidence="1">Uncharacterized protein</fullName>
    </submittedName>
</protein>